<feature type="domain" description="SH3" evidence="4">
    <location>
        <begin position="12"/>
        <end position="74"/>
    </location>
</feature>
<dbReference type="InterPro" id="IPR036028">
    <property type="entry name" value="SH3-like_dom_sf"/>
</dbReference>
<dbReference type="EMBL" id="JAQGDS010000012">
    <property type="protein sequence ID" value="KAJ6256635.1"/>
    <property type="molecule type" value="Genomic_DNA"/>
</dbReference>
<dbReference type="InterPro" id="IPR038765">
    <property type="entry name" value="Papain-like_cys_pep_sf"/>
</dbReference>
<dbReference type="Gene3D" id="2.30.30.40">
    <property type="entry name" value="SH3 Domains"/>
    <property type="match status" value="1"/>
</dbReference>
<reference evidence="5" key="1">
    <citation type="submission" date="2023-01" db="EMBL/GenBank/DDBJ databases">
        <title>The chitinases involved in constricting ring structure development in the nematode-trapping fungus Drechslerella dactyloides.</title>
        <authorList>
            <person name="Wang R."/>
            <person name="Zhang L."/>
            <person name="Tang P."/>
            <person name="Li S."/>
            <person name="Liang L."/>
        </authorList>
    </citation>
    <scope>NUCLEOTIDE SEQUENCE</scope>
    <source>
        <strain evidence="5">YMF1.00031</strain>
    </source>
</reference>
<dbReference type="SUPFAM" id="SSF50044">
    <property type="entry name" value="SH3-domain"/>
    <property type="match status" value="1"/>
</dbReference>
<feature type="compositionally biased region" description="Low complexity" evidence="3">
    <location>
        <begin position="600"/>
        <end position="619"/>
    </location>
</feature>
<dbReference type="Proteomes" id="UP001221413">
    <property type="component" value="Unassembled WGS sequence"/>
</dbReference>
<dbReference type="GO" id="GO:0110085">
    <property type="term" value="C:mitotic actomyosin contractile ring"/>
    <property type="evidence" value="ECO:0007669"/>
    <property type="project" value="TreeGrafter"/>
</dbReference>
<feature type="compositionally biased region" description="Polar residues" evidence="3">
    <location>
        <begin position="337"/>
        <end position="368"/>
    </location>
</feature>
<evidence type="ECO:0000313" key="6">
    <source>
        <dbReference type="Proteomes" id="UP001221413"/>
    </source>
</evidence>
<name>A0AAD6IS83_DREDA</name>
<dbReference type="Pfam" id="PF01841">
    <property type="entry name" value="Transglut_core"/>
    <property type="match status" value="1"/>
</dbReference>
<gene>
    <name evidence="5" type="ORF">Dda_8500</name>
</gene>
<dbReference type="Gene3D" id="3.10.620.30">
    <property type="match status" value="1"/>
</dbReference>
<accession>A0AAD6IS83</accession>
<keyword evidence="1 2" id="KW-0728">SH3 domain</keyword>
<dbReference type="InterPro" id="IPR002931">
    <property type="entry name" value="Transglutaminase-like"/>
</dbReference>
<dbReference type="InterPro" id="IPR001452">
    <property type="entry name" value="SH3_domain"/>
</dbReference>
<dbReference type="InterPro" id="IPR056409">
    <property type="entry name" value="Ig_CYK3_C"/>
</dbReference>
<dbReference type="PANTHER" id="PTHR46333:SF2">
    <property type="entry name" value="CYTOKINESIS PROTEIN 3"/>
    <property type="match status" value="1"/>
</dbReference>
<evidence type="ECO:0000256" key="1">
    <source>
        <dbReference type="ARBA" id="ARBA00022443"/>
    </source>
</evidence>
<dbReference type="FunFam" id="2.30.30.40:FF:000168">
    <property type="entry name" value="SH3 domain protein (Cyk3)"/>
    <property type="match status" value="1"/>
</dbReference>
<dbReference type="SMART" id="SM00326">
    <property type="entry name" value="SH3"/>
    <property type="match status" value="1"/>
</dbReference>
<organism evidence="5 6">
    <name type="scientific">Drechslerella dactyloides</name>
    <name type="common">Nematode-trapping fungus</name>
    <name type="synonym">Arthrobotrys dactyloides</name>
    <dbReference type="NCBI Taxonomy" id="74499"/>
    <lineage>
        <taxon>Eukaryota</taxon>
        <taxon>Fungi</taxon>
        <taxon>Dikarya</taxon>
        <taxon>Ascomycota</taxon>
        <taxon>Pezizomycotina</taxon>
        <taxon>Orbiliomycetes</taxon>
        <taxon>Orbiliales</taxon>
        <taxon>Orbiliaceae</taxon>
        <taxon>Drechslerella</taxon>
    </lineage>
</organism>
<dbReference type="GO" id="GO:0140278">
    <property type="term" value="P:mitotic division septum assembly"/>
    <property type="evidence" value="ECO:0007669"/>
    <property type="project" value="TreeGrafter"/>
</dbReference>
<dbReference type="SUPFAM" id="SSF54001">
    <property type="entry name" value="Cysteine proteinases"/>
    <property type="match status" value="1"/>
</dbReference>
<feature type="region of interest" description="Disordered" evidence="3">
    <location>
        <begin position="580"/>
        <end position="640"/>
    </location>
</feature>
<protein>
    <recommendedName>
        <fullName evidence="4">SH3 domain-containing protein</fullName>
    </recommendedName>
</protein>
<dbReference type="SMART" id="SM00460">
    <property type="entry name" value="TGc"/>
    <property type="match status" value="1"/>
</dbReference>
<feature type="compositionally biased region" description="Polar residues" evidence="3">
    <location>
        <begin position="378"/>
        <end position="389"/>
    </location>
</feature>
<evidence type="ECO:0000256" key="2">
    <source>
        <dbReference type="PROSITE-ProRule" id="PRU00192"/>
    </source>
</evidence>
<evidence type="ECO:0000256" key="3">
    <source>
        <dbReference type="SAM" id="MobiDB-lite"/>
    </source>
</evidence>
<dbReference type="CDD" id="cd11889">
    <property type="entry name" value="SH3_Cyk3p-like"/>
    <property type="match status" value="1"/>
</dbReference>
<dbReference type="PROSITE" id="PS50002">
    <property type="entry name" value="SH3"/>
    <property type="match status" value="1"/>
</dbReference>
<sequence length="1356" mass="148378">MPGVQPQTLPTHFPCWVKAIYSWGGETKRDLGFVEGDLIECLNAGDGAWWMGRLKRDRRQVGLFPSNFVELVADNRPVTPIASPVKQQQQYDYSNSRPSSAASYVSNVDHYARGASPNPYQQQRGLSPNPYQQNRGASPNPYQQNRGASPNPYQQNRGVSPNPYQQNRGVSPNPYQQNRGASPNPYQQNRAVSPNPYQGNRAVSPNPYQQNRAVSPNPYQNRSASPNPASYGQNRAVSPNPNLYQQNRAVSPNPNSYQPNRALTPSPNPYQQDRAASPNPYYQNRAVSPNPYAQNRSVSPNPYAQNRAVSPNPYHQNGAISPNPYNQYRATSPRPPSSQQQHRAVSPNPYHQNMNYQQGRPTTPNGQMLQHRPLTPNGPISRSGTPNPYQTSSISQGQQPSSQFHMSQGAKSPNAFRAVSPSPMRPVTPSGYNEETTPPPPPPAHSTQYYPRDTSPAPPFQHMNGARSPIPSRGPTPQPSPHMMAHTPSPLRSAMDDVMSSLDEMSVVDSGRKSPLVFGPGDYDHRSPATSPMRSHTSQGFNNEGFGGYGHFDGIEIGASGNRRNDAHGVSNFVERMEASLRSDPGSSSYLNSKDDSYTAQVAKPRQRPQQQQAKPRPQSVIMTRPGSATASDTSAKRRSVWEVDRKVNLSRQSTLQSNSSSAVFSTTSNSTAATSASIMSGMSAGGFSATSAGSFARHKQRALAAMEASAPHPLSNQLAQSGPFSAFSPVESQMVTNNGVVFHSGRVSPEKLPRAQNWSNAVNTGNGLGGLSSVSTSPKKKGGFFKKILASAKASTATARSVAAIPSPESELSFGGVRTGIAGGNIPIAPQSQDWVQVRRDVARSNTISRNERLERQEKLEMMDQITVRPIEFLEEECEGDEALDGGVVEQPADFSKVNMNQVDKAARFIGNLPTGTTPAILANGHICRPHSSDVQKLRAMFTWMAEKLSWERPVGLGMDSPSDAIDYDKDCRRVIQNLKATTEEVAVMFMQMCHSVGIGCEIIRGYLKVPGEAAETADAVPRPNHFWNAVVIDNEWRIIDASLASPTHPKRGLYSSAPNNMADSHYFLMRPLHACFTHIPLIPEQQHLVPPQPHAVLMSLPCASAGLFKNGIHLINFDTSLLRVEDLEIVQIDFQVPIDVECTAEVEANAFAVDADGDIFESGDIVKKNALAQVAWEGPLGNIQKTYRVKAVLPGDEGHGILKVYAGPRGLMHSIKDNPHPLAFSLPIFHTGSNPTYNFVTRHPTPHAQRHDLYIVQPQNLRLAFDNTYVFAIRQHASTVMTNIELATAKGAKLAIQTPSGKIMKIGRRADSLGSEHGQIFEQSIKVSERGPWRGLVLADRSARWCVFAEWHCV</sequence>
<dbReference type="InterPro" id="IPR035553">
    <property type="entry name" value="Cyk3_SH3"/>
</dbReference>
<feature type="compositionally biased region" description="Low complexity" evidence="3">
    <location>
        <begin position="390"/>
        <end position="403"/>
    </location>
</feature>
<dbReference type="InterPro" id="IPR052557">
    <property type="entry name" value="CAP/Cytokinesis_protein"/>
</dbReference>
<keyword evidence="6" id="KW-1185">Reference proteome</keyword>
<dbReference type="Pfam" id="PF24584">
    <property type="entry name" value="Ig_CYK3_C"/>
    <property type="match status" value="1"/>
</dbReference>
<dbReference type="Pfam" id="PF00018">
    <property type="entry name" value="SH3_1"/>
    <property type="match status" value="1"/>
</dbReference>
<evidence type="ECO:0000259" key="4">
    <source>
        <dbReference type="PROSITE" id="PS50002"/>
    </source>
</evidence>
<comment type="caution">
    <text evidence="5">The sequence shown here is derived from an EMBL/GenBank/DDBJ whole genome shotgun (WGS) entry which is preliminary data.</text>
</comment>
<proteinExistence type="predicted"/>
<feature type="compositionally biased region" description="Polar residues" evidence="3">
    <location>
        <begin position="118"/>
        <end position="271"/>
    </location>
</feature>
<evidence type="ECO:0000313" key="5">
    <source>
        <dbReference type="EMBL" id="KAJ6256635.1"/>
    </source>
</evidence>
<feature type="compositionally biased region" description="Polar residues" evidence="3">
    <location>
        <begin position="85"/>
        <end position="106"/>
    </location>
</feature>
<dbReference type="PANTHER" id="PTHR46333">
    <property type="entry name" value="CYTOKINESIS PROTEIN 3"/>
    <property type="match status" value="1"/>
</dbReference>
<feature type="compositionally biased region" description="Polar residues" evidence="3">
    <location>
        <begin position="280"/>
        <end position="330"/>
    </location>
</feature>
<feature type="region of interest" description="Disordered" evidence="3">
    <location>
        <begin position="80"/>
        <end position="486"/>
    </location>
</feature>